<dbReference type="Gene3D" id="1.10.1520.10">
    <property type="entry name" value="Ribonuclease III domain"/>
    <property type="match status" value="2"/>
</dbReference>
<name>A0AA38XH58_9EURO</name>
<keyword evidence="6" id="KW-0547">Nucleotide-binding</keyword>
<keyword evidence="5" id="KW-0677">Repeat</keyword>
<comment type="caution">
    <text evidence="19">The sequence shown here is derived from an EMBL/GenBank/DDBJ whole genome shotgun (WGS) entry which is preliminary data.</text>
</comment>
<dbReference type="SUPFAM" id="SSF52540">
    <property type="entry name" value="P-loop containing nucleoside triphosphate hydrolases"/>
    <property type="match status" value="1"/>
</dbReference>
<dbReference type="Pfam" id="PF24995">
    <property type="entry name" value="DSRM_2"/>
    <property type="match status" value="1"/>
</dbReference>
<feature type="domain" description="Helicase C-terminal" evidence="18">
    <location>
        <begin position="412"/>
        <end position="575"/>
    </location>
</feature>
<dbReference type="InterPro" id="IPR038248">
    <property type="entry name" value="Dicer_dimer_sf"/>
</dbReference>
<dbReference type="PROSITE" id="PS51192">
    <property type="entry name" value="HELICASE_ATP_BIND_1"/>
    <property type="match status" value="1"/>
</dbReference>
<proteinExistence type="predicted"/>
<evidence type="ECO:0000256" key="9">
    <source>
        <dbReference type="ARBA" id="ARBA00022840"/>
    </source>
</evidence>
<dbReference type="Pfam" id="PF00636">
    <property type="entry name" value="Ribonuclease_3"/>
    <property type="match status" value="2"/>
</dbReference>
<feature type="domain" description="Helicase ATP-binding" evidence="17">
    <location>
        <begin position="92"/>
        <end position="272"/>
    </location>
</feature>
<dbReference type="InterPro" id="IPR000999">
    <property type="entry name" value="RNase_III_dom"/>
</dbReference>
<comment type="cofactor">
    <cofactor evidence="1">
        <name>Mn(2+)</name>
        <dbReference type="ChEBI" id="CHEBI:29035"/>
    </cofactor>
</comment>
<dbReference type="GO" id="GO:0004386">
    <property type="term" value="F:helicase activity"/>
    <property type="evidence" value="ECO:0007669"/>
    <property type="project" value="UniProtKB-KW"/>
</dbReference>
<dbReference type="GO" id="GO:0051607">
    <property type="term" value="P:defense response to virus"/>
    <property type="evidence" value="ECO:0007669"/>
    <property type="project" value="UniProtKB-KW"/>
</dbReference>
<organism evidence="19 20">
    <name type="scientific">Cladophialophora chaetospira</name>
    <dbReference type="NCBI Taxonomy" id="386627"/>
    <lineage>
        <taxon>Eukaryota</taxon>
        <taxon>Fungi</taxon>
        <taxon>Dikarya</taxon>
        <taxon>Ascomycota</taxon>
        <taxon>Pezizomycotina</taxon>
        <taxon>Eurotiomycetes</taxon>
        <taxon>Chaetothyriomycetidae</taxon>
        <taxon>Chaetothyriales</taxon>
        <taxon>Herpotrichiellaceae</taxon>
        <taxon>Cladophialophora</taxon>
    </lineage>
</organism>
<keyword evidence="11" id="KW-0694">RNA-binding</keyword>
<dbReference type="Proteomes" id="UP001172673">
    <property type="component" value="Unassembled WGS sequence"/>
</dbReference>
<dbReference type="SUPFAM" id="SSF69065">
    <property type="entry name" value="RNase III domain-like"/>
    <property type="match status" value="2"/>
</dbReference>
<dbReference type="Pfam" id="PF03368">
    <property type="entry name" value="Dicer_dimer"/>
    <property type="match status" value="1"/>
</dbReference>
<evidence type="ECO:0000256" key="2">
    <source>
        <dbReference type="ARBA" id="ARBA00020797"/>
    </source>
</evidence>
<dbReference type="InterPro" id="IPR001650">
    <property type="entry name" value="Helicase_C-like"/>
</dbReference>
<keyword evidence="8" id="KW-0347">Helicase</keyword>
<keyword evidence="9" id="KW-0067">ATP-binding</keyword>
<dbReference type="GO" id="GO:0046872">
    <property type="term" value="F:metal ion binding"/>
    <property type="evidence" value="ECO:0007669"/>
    <property type="project" value="UniProtKB-KW"/>
</dbReference>
<dbReference type="Gene3D" id="3.40.50.300">
    <property type="entry name" value="P-loop containing nucleotide triphosphate hydrolases"/>
    <property type="match status" value="2"/>
</dbReference>
<feature type="domain" description="RNase III" evidence="16">
    <location>
        <begin position="1052"/>
        <end position="1184"/>
    </location>
</feature>
<keyword evidence="4" id="KW-0479">Metal-binding</keyword>
<dbReference type="SMART" id="SM00487">
    <property type="entry name" value="DEXDc"/>
    <property type="match status" value="1"/>
</dbReference>
<dbReference type="InterPro" id="IPR036389">
    <property type="entry name" value="RNase_III_sf"/>
</dbReference>
<dbReference type="GO" id="GO:0005737">
    <property type="term" value="C:cytoplasm"/>
    <property type="evidence" value="ECO:0007669"/>
    <property type="project" value="TreeGrafter"/>
</dbReference>
<gene>
    <name evidence="19" type="primary">dcl1</name>
    <name evidence="19" type="ORF">H2200_003291</name>
</gene>
<dbReference type="Pfam" id="PF04851">
    <property type="entry name" value="ResIII"/>
    <property type="match status" value="1"/>
</dbReference>
<evidence type="ECO:0000313" key="19">
    <source>
        <dbReference type="EMBL" id="KAJ9613349.1"/>
    </source>
</evidence>
<feature type="domain" description="RNase III" evidence="16">
    <location>
        <begin position="1238"/>
        <end position="1390"/>
    </location>
</feature>
<dbReference type="PROSITE" id="PS50142">
    <property type="entry name" value="RNASE_3_2"/>
    <property type="match status" value="2"/>
</dbReference>
<evidence type="ECO:0000256" key="14">
    <source>
        <dbReference type="ARBA" id="ARBA00025403"/>
    </source>
</evidence>
<dbReference type="InterPro" id="IPR027417">
    <property type="entry name" value="P-loop_NTPase"/>
</dbReference>
<reference evidence="19" key="1">
    <citation type="submission" date="2022-10" db="EMBL/GenBank/DDBJ databases">
        <title>Culturing micro-colonial fungi from biological soil crusts in the Mojave desert and describing Neophaeococcomyces mojavensis, and introducing the new genera and species Taxawa tesnikishii.</title>
        <authorList>
            <person name="Kurbessoian T."/>
            <person name="Stajich J.E."/>
        </authorList>
    </citation>
    <scope>NUCLEOTIDE SEQUENCE</scope>
    <source>
        <strain evidence="19">TK_41</strain>
    </source>
</reference>
<dbReference type="GO" id="GO:0005634">
    <property type="term" value="C:nucleus"/>
    <property type="evidence" value="ECO:0007669"/>
    <property type="project" value="TreeGrafter"/>
</dbReference>
<keyword evidence="12" id="KW-0051">Antiviral defense</keyword>
<dbReference type="GO" id="GO:0003677">
    <property type="term" value="F:DNA binding"/>
    <property type="evidence" value="ECO:0007669"/>
    <property type="project" value="InterPro"/>
</dbReference>
<feature type="region of interest" description="Disordered" evidence="15">
    <location>
        <begin position="1035"/>
        <end position="1056"/>
    </location>
</feature>
<evidence type="ECO:0000313" key="20">
    <source>
        <dbReference type="Proteomes" id="UP001172673"/>
    </source>
</evidence>
<protein>
    <recommendedName>
        <fullName evidence="2">Dicer-like protein 1</fullName>
    </recommendedName>
</protein>
<keyword evidence="20" id="KW-1185">Reference proteome</keyword>
<keyword evidence="10" id="KW-0460">Magnesium</keyword>
<keyword evidence="3" id="KW-0930">Antiviral protein</keyword>
<evidence type="ECO:0000259" key="17">
    <source>
        <dbReference type="PROSITE" id="PS51192"/>
    </source>
</evidence>
<dbReference type="CDD" id="cd18034">
    <property type="entry name" value="DEXHc_dicer"/>
    <property type="match status" value="1"/>
</dbReference>
<dbReference type="PROSITE" id="PS51194">
    <property type="entry name" value="HELICASE_CTER"/>
    <property type="match status" value="1"/>
</dbReference>
<keyword evidence="13" id="KW-0464">Manganese</keyword>
<dbReference type="InterPro" id="IPR056755">
    <property type="entry name" value="DSRM_2"/>
</dbReference>
<evidence type="ECO:0000256" key="11">
    <source>
        <dbReference type="ARBA" id="ARBA00022884"/>
    </source>
</evidence>
<evidence type="ECO:0000256" key="8">
    <source>
        <dbReference type="ARBA" id="ARBA00022806"/>
    </source>
</evidence>
<evidence type="ECO:0000256" key="4">
    <source>
        <dbReference type="ARBA" id="ARBA00022723"/>
    </source>
</evidence>
<dbReference type="PROSITE" id="PS00517">
    <property type="entry name" value="RNASE_3_1"/>
    <property type="match status" value="1"/>
</dbReference>
<evidence type="ECO:0000256" key="10">
    <source>
        <dbReference type="ARBA" id="ARBA00022842"/>
    </source>
</evidence>
<dbReference type="GO" id="GO:0004525">
    <property type="term" value="F:ribonuclease III activity"/>
    <property type="evidence" value="ECO:0007669"/>
    <property type="project" value="InterPro"/>
</dbReference>
<evidence type="ECO:0000256" key="13">
    <source>
        <dbReference type="ARBA" id="ARBA00023211"/>
    </source>
</evidence>
<evidence type="ECO:0000256" key="15">
    <source>
        <dbReference type="SAM" id="MobiDB-lite"/>
    </source>
</evidence>
<dbReference type="GO" id="GO:0050688">
    <property type="term" value="P:regulation of defense response to virus"/>
    <property type="evidence" value="ECO:0007669"/>
    <property type="project" value="UniProtKB-KW"/>
</dbReference>
<evidence type="ECO:0000259" key="18">
    <source>
        <dbReference type="PROSITE" id="PS51194"/>
    </source>
</evidence>
<dbReference type="CDD" id="cd00593">
    <property type="entry name" value="RIBOc"/>
    <property type="match status" value="2"/>
</dbReference>
<dbReference type="PANTHER" id="PTHR14950:SF62">
    <property type="entry name" value="DICER-LIKE PROTEIN 1"/>
    <property type="match status" value="1"/>
</dbReference>
<dbReference type="EMBL" id="JAPDRK010000004">
    <property type="protein sequence ID" value="KAJ9613349.1"/>
    <property type="molecule type" value="Genomic_DNA"/>
</dbReference>
<dbReference type="PANTHER" id="PTHR14950">
    <property type="entry name" value="DICER-RELATED"/>
    <property type="match status" value="1"/>
</dbReference>
<keyword evidence="7" id="KW-0378">Hydrolase</keyword>
<dbReference type="Pfam" id="PF00271">
    <property type="entry name" value="Helicase_C"/>
    <property type="match status" value="1"/>
</dbReference>
<dbReference type="Gene3D" id="3.30.160.380">
    <property type="entry name" value="Dicer dimerisation domain"/>
    <property type="match status" value="1"/>
</dbReference>
<evidence type="ECO:0000256" key="1">
    <source>
        <dbReference type="ARBA" id="ARBA00001936"/>
    </source>
</evidence>
<feature type="region of interest" description="Disordered" evidence="15">
    <location>
        <begin position="1447"/>
        <end position="1472"/>
    </location>
</feature>
<evidence type="ECO:0000256" key="5">
    <source>
        <dbReference type="ARBA" id="ARBA00022737"/>
    </source>
</evidence>
<evidence type="ECO:0000256" key="3">
    <source>
        <dbReference type="ARBA" id="ARBA00022721"/>
    </source>
</evidence>
<accession>A0AA38XH58</accession>
<dbReference type="GO" id="GO:0030422">
    <property type="term" value="P:siRNA processing"/>
    <property type="evidence" value="ECO:0007669"/>
    <property type="project" value="TreeGrafter"/>
</dbReference>
<evidence type="ECO:0000256" key="6">
    <source>
        <dbReference type="ARBA" id="ARBA00022741"/>
    </source>
</evidence>
<dbReference type="GO" id="GO:0005524">
    <property type="term" value="F:ATP binding"/>
    <property type="evidence" value="ECO:0007669"/>
    <property type="project" value="UniProtKB-KW"/>
</dbReference>
<dbReference type="InterPro" id="IPR006935">
    <property type="entry name" value="Helicase/UvrB_N"/>
</dbReference>
<dbReference type="SMART" id="SM00490">
    <property type="entry name" value="HELICc"/>
    <property type="match status" value="1"/>
</dbReference>
<comment type="function">
    <text evidence="14">Dicer-like endonuclease involved in cleaving double-stranded RNA in the RNA interference (RNAi) pathway. Produces 21 to 25 bp dsRNAs (siRNAs) which target the selective destruction of homologous RNAs leading to sequence-specific suppression of gene expression, called post-transcriptional gene silencing (PTGS). Part of a broad host defense response against viral infection and transposons.</text>
</comment>
<evidence type="ECO:0000259" key="16">
    <source>
        <dbReference type="PROSITE" id="PS50142"/>
    </source>
</evidence>
<evidence type="ECO:0000256" key="12">
    <source>
        <dbReference type="ARBA" id="ARBA00023118"/>
    </source>
</evidence>
<evidence type="ECO:0000256" key="7">
    <source>
        <dbReference type="ARBA" id="ARBA00022801"/>
    </source>
</evidence>
<dbReference type="SMART" id="SM00535">
    <property type="entry name" value="RIBOc"/>
    <property type="match status" value="2"/>
</dbReference>
<dbReference type="InterPro" id="IPR005034">
    <property type="entry name" value="Dicer_dimerisation"/>
</dbReference>
<dbReference type="GO" id="GO:0003723">
    <property type="term" value="F:RNA binding"/>
    <property type="evidence" value="ECO:0007669"/>
    <property type="project" value="UniProtKB-KW"/>
</dbReference>
<sequence>MAIHDSAVDVAATFEANLEQPEDDYLTESDNEVDSHLSSTASQADLNFNKAILNNYVIAHANGGTETRTARQIKNDESNKIIDQAREYQQELFDRAKEENIIAVLDTGSGKTLIAALLIRHHLQQEIIDRSQGKPHKIVFFLVNSVHLARQQARFLSNNLPERVVPLFGGTSDDLWKKAEWNRIFAENSVVVCTAAVLDSCLMHSYLTIGQISLLVFDEAHHCKKNHPYSRIVRDFYLKWKGDKPRIFGMTASPVDSRRDIEKVVEDLEGLLQSKIVTTNDLSVFEFAPRAKDAIWYYTPLDAEYETELFSALMPLCGFVSDLKPYFTFARMASKHLGTWVADRIWHYALPTSEHESANIVRKYERSDAYVQITDPILREASLNSVHEAIAVVSRHTFAAPKVDEDRELSTKVRKLYEELRDRFAGSATTRSIVFVEERLTAMVLCDLFAMLALPNVRPGVLVGVAQSGKEGGSWKDQESVMEKFRAGIINVIFATNVAEEGIDIPQCNLVVRFDLYKTPIAYMQSRGRARMKDSIFAHMIEEHNQSQQAEVDYAIAQDDYIRRYCRQLPPTRLLGQGSKLKQLISRDASCQSFVTSTGVLANYNNALLLLTRYTESLKKVGATSSEIYEQMIDTEESMFQYKVILPPTDDERTAAVKGAKGEPRTNKAWAKQAAAWHCVFKLRKNNLLDENLDSIFFKVKPANLNARIAVSEKKDDYEKKVKPDFWLASGATSSTVPTELFVTHVRVGPRSSSWLSDGVLLMTRAPLPAIPAFSVYVDDNIEKQVEFQPFNQPVAVTPDEVEALTTYTLRGIFHDIFNKQYAHMTTSMSYWLAPPASMDESSTFKHIVNMEELLAASASERGRWKPGNHTKKWCNAFLVDPGSGKFRYFTDGIVPGKTIFDATPDSAKSVKKKYDRTIIEYSDSTWRAKTKAFEKEKYDPHQPVLSAKVIVAGRYYVERLPPKEQRFAYCHLAPQPLEVARISYAVAQTGVLWPSILHRLESLLIVQDAYRKLDLEEVPLNLALEAFTQDGSSEADLLGSETGSQAEQDFDEHDAKPAEKAPMNYERLEFIGDSLLKMMTTITVYNRTTCNEEGMHCKRMDLLSNSRLCNTASAPHYELFRYIRSAGENWRDTWYPEFLERQAGKNKGRIVKLTDKHRKHALGKKTIADVCEATIGACIMTSQHLPTEEKFDLGIKAITKFVEHADHDINSWVEVLPMYKPAAWVREPNDPIANDYANKIYEVTGYQFKNPRLVRSAFTHSSDQNSPVQDLQRLEFLGDACLDWVCIWWLFSTNPTRDPHWLTEHKMAMVSNKFLAALAVILGFNKLVYATSPAVYDEIGSYARKVQEAWADPDVKPDFWTKVITGSNVPKVLADLVESYLGAVLVDSGFDFREIEKFFEKHVKWHFQDIEAYDTFANRHPTTYLVKLLTQEFRCRKAVPTQVEGPVQLTTDASRDHEDDDEDEAGGAKGDDAVGGVMCHVAWMVHGKIVAVSKGTGVKYAKVRASKAALKILGKLKVDEFRKEWGCDCQTGKERKASLADVSVNGGVDGDAA</sequence>
<dbReference type="InterPro" id="IPR014001">
    <property type="entry name" value="Helicase_ATP-bd"/>
</dbReference>